<feature type="region of interest" description="Disordered" evidence="1">
    <location>
        <begin position="1"/>
        <end position="21"/>
    </location>
</feature>
<gene>
    <name evidence="3" type="ORF">PHLCEN_2v1658</name>
</gene>
<dbReference type="InterPro" id="IPR001810">
    <property type="entry name" value="F-box_dom"/>
</dbReference>
<organism evidence="3 4">
    <name type="scientific">Hermanssonia centrifuga</name>
    <dbReference type="NCBI Taxonomy" id="98765"/>
    <lineage>
        <taxon>Eukaryota</taxon>
        <taxon>Fungi</taxon>
        <taxon>Dikarya</taxon>
        <taxon>Basidiomycota</taxon>
        <taxon>Agaricomycotina</taxon>
        <taxon>Agaricomycetes</taxon>
        <taxon>Polyporales</taxon>
        <taxon>Meruliaceae</taxon>
        <taxon>Hermanssonia</taxon>
    </lineage>
</organism>
<feature type="domain" description="F-box" evidence="2">
    <location>
        <begin position="52"/>
        <end position="107"/>
    </location>
</feature>
<dbReference type="Gene3D" id="3.80.10.10">
    <property type="entry name" value="Ribonuclease Inhibitor"/>
    <property type="match status" value="1"/>
</dbReference>
<dbReference type="InterPro" id="IPR032675">
    <property type="entry name" value="LRR_dom_sf"/>
</dbReference>
<protein>
    <recommendedName>
        <fullName evidence="2">F-box domain-containing protein</fullName>
    </recommendedName>
</protein>
<dbReference type="InterPro" id="IPR036047">
    <property type="entry name" value="F-box-like_dom_sf"/>
</dbReference>
<dbReference type="AlphaFoldDB" id="A0A2R6RZD1"/>
<dbReference type="Pfam" id="PF12937">
    <property type="entry name" value="F-box-like"/>
    <property type="match status" value="1"/>
</dbReference>
<keyword evidence="4" id="KW-1185">Reference proteome</keyword>
<proteinExistence type="predicted"/>
<reference evidence="3 4" key="1">
    <citation type="submission" date="2018-02" db="EMBL/GenBank/DDBJ databases">
        <title>Genome sequence of the basidiomycete white-rot fungus Phlebia centrifuga.</title>
        <authorList>
            <person name="Granchi Z."/>
            <person name="Peng M."/>
            <person name="de Vries R.P."/>
            <person name="Hilden K."/>
            <person name="Makela M.R."/>
            <person name="Grigoriev I."/>
            <person name="Riley R."/>
        </authorList>
    </citation>
    <scope>NUCLEOTIDE SEQUENCE [LARGE SCALE GENOMIC DNA]</scope>
    <source>
        <strain evidence="3 4">FBCC195</strain>
    </source>
</reference>
<dbReference type="EMBL" id="MLYV02000134">
    <property type="protein sequence ID" value="PSS35385.1"/>
    <property type="molecule type" value="Genomic_DNA"/>
</dbReference>
<evidence type="ECO:0000313" key="3">
    <source>
        <dbReference type="EMBL" id="PSS35385.1"/>
    </source>
</evidence>
<accession>A0A2R6RZD1</accession>
<dbReference type="STRING" id="98765.A0A2R6RZD1"/>
<dbReference type="Proteomes" id="UP000186601">
    <property type="component" value="Unassembled WGS sequence"/>
</dbReference>
<comment type="caution">
    <text evidence="3">The sequence shown here is derived from an EMBL/GenBank/DDBJ whole genome shotgun (WGS) entry which is preliminary data.</text>
</comment>
<dbReference type="SUPFAM" id="SSF81383">
    <property type="entry name" value="F-box domain"/>
    <property type="match status" value="1"/>
</dbReference>
<evidence type="ECO:0000259" key="2">
    <source>
        <dbReference type="Pfam" id="PF12937"/>
    </source>
</evidence>
<sequence>MNFTIPRPNSHKQRTPAGEVSEQMERLDRGLSILLEHARRLRSCRNALSPTCRLPPEVLSTIFMWIPSWSFNDFESPSVKDWFRVTHVCRHWRAVALGCATLWNRVDVMCTAWAPEMVLRSKSASLSVRAKVYYPKDQTLLVTKSVLSQISRIQDLHLGADGRSFNNLLNNIVAEAPRLHSLVLSNSHWRAHLDELCLPFAFLCGGAPRLKRLELRKFSVSWECPLFLTSHKVTTFFMEGLERNKPNMSQLLAVLENMPLLETLHLEGVVPNPKSCAAPQRVVCLDHLRTLHLSSELLECANLLQQISIPQTTRMSLMSHAADKLEDVSLLVSAITTARGKMPFHAFSFQFNPAGVCLRSGQEMGSLENCKDDELHRNADLSLVFSTTVLDQMFLSEALHILFQGLPLAFSAVKAFLAHDYEGLMVAEVWTDILRRMPNIRTLHACHDAALHLPSALAAGNASHGDSHSPEELVPQLETVVLHAVDTNWSVNSIPYLHLLQDSQITRCNRDIPIAELRISRCLNIGKKEIRTLCHLFTEVDWDGFEVYVRGTSVANSGSSESEIEEYSHDEWNGYEGLEGLGWWNT</sequence>
<evidence type="ECO:0000313" key="4">
    <source>
        <dbReference type="Proteomes" id="UP000186601"/>
    </source>
</evidence>
<dbReference type="OrthoDB" id="3181669at2759"/>
<evidence type="ECO:0000256" key="1">
    <source>
        <dbReference type="SAM" id="MobiDB-lite"/>
    </source>
</evidence>
<name>A0A2R6RZD1_9APHY</name>
<dbReference type="SUPFAM" id="SSF52047">
    <property type="entry name" value="RNI-like"/>
    <property type="match status" value="1"/>
</dbReference>